<keyword evidence="2" id="KW-0732">Signal</keyword>
<reference evidence="3 4" key="1">
    <citation type="submission" date="2019-10" db="EMBL/GenBank/DDBJ databases">
        <title>Two novel species isolated from a subtropical stream in China.</title>
        <authorList>
            <person name="Lu H."/>
        </authorList>
    </citation>
    <scope>NUCLEOTIDE SEQUENCE [LARGE SCALE GENOMIC DNA]</scope>
    <source>
        <strain evidence="3 4">FT29W</strain>
    </source>
</reference>
<sequence length="344" mass="36975">MKNKYSTLPLLAALCVALPAAAGPETLERCPPAAKPWLPAGASQNVCSQYSSNAGVGATNYGSSQKMAAFSKDGKLVGLRNPDLGREDPAPKDTYDPAAWEQSGSTGPVGELWWGRRDNLHLFVGQESKVRLNVEASRGPMPGPAERQARMLAIMAQAQAQAMAANKPIPQSAYDNLLFIHRSMEYRQVDGTDATFRGGLGGDGFIPPGKISDAKLKLDNLPAYKGVLSFEMKVDGVARRFSFPVMLDQATDHLVAAAVNGDSYVKCEKRPNRGKNESLSCPLNKENFPERYDAEGAFFGDHATLAAVKIYMTLNSPARNRHEDIATAVIILRAEASAPVAAGR</sequence>
<feature type="compositionally biased region" description="Basic and acidic residues" evidence="1">
    <location>
        <begin position="83"/>
        <end position="95"/>
    </location>
</feature>
<dbReference type="Proteomes" id="UP000440498">
    <property type="component" value="Unassembled WGS sequence"/>
</dbReference>
<comment type="caution">
    <text evidence="3">The sequence shown here is derived from an EMBL/GenBank/DDBJ whole genome shotgun (WGS) entry which is preliminary data.</text>
</comment>
<evidence type="ECO:0000256" key="2">
    <source>
        <dbReference type="SAM" id="SignalP"/>
    </source>
</evidence>
<feature type="signal peptide" evidence="2">
    <location>
        <begin position="1"/>
        <end position="22"/>
    </location>
</feature>
<feature type="region of interest" description="Disordered" evidence="1">
    <location>
        <begin position="79"/>
        <end position="105"/>
    </location>
</feature>
<keyword evidence="4" id="KW-1185">Reference proteome</keyword>
<name>A0A6A7MUJ2_9BURK</name>
<dbReference type="AlphaFoldDB" id="A0A6A7MUJ2"/>
<organism evidence="3 4">
    <name type="scientific">Rugamonas aquatica</name>
    <dbReference type="NCBI Taxonomy" id="2743357"/>
    <lineage>
        <taxon>Bacteria</taxon>
        <taxon>Pseudomonadati</taxon>
        <taxon>Pseudomonadota</taxon>
        <taxon>Betaproteobacteria</taxon>
        <taxon>Burkholderiales</taxon>
        <taxon>Oxalobacteraceae</taxon>
        <taxon>Telluria group</taxon>
        <taxon>Rugamonas</taxon>
    </lineage>
</organism>
<feature type="chain" id="PRO_5025336316" evidence="2">
    <location>
        <begin position="23"/>
        <end position="344"/>
    </location>
</feature>
<dbReference type="RefSeq" id="WP_152836008.1">
    <property type="nucleotide sequence ID" value="NZ_WHUG01000001.1"/>
</dbReference>
<evidence type="ECO:0000256" key="1">
    <source>
        <dbReference type="SAM" id="MobiDB-lite"/>
    </source>
</evidence>
<accession>A0A6A7MUJ2</accession>
<evidence type="ECO:0000313" key="4">
    <source>
        <dbReference type="Proteomes" id="UP000440498"/>
    </source>
</evidence>
<proteinExistence type="predicted"/>
<protein>
    <submittedName>
        <fullName evidence="3">Uncharacterized protein</fullName>
    </submittedName>
</protein>
<gene>
    <name evidence="3" type="ORF">GEV02_00455</name>
</gene>
<dbReference type="EMBL" id="WHUG01000001">
    <property type="protein sequence ID" value="MQA36603.1"/>
    <property type="molecule type" value="Genomic_DNA"/>
</dbReference>
<evidence type="ECO:0000313" key="3">
    <source>
        <dbReference type="EMBL" id="MQA36603.1"/>
    </source>
</evidence>